<dbReference type="PANTHER" id="PTHR30336">
    <property type="entry name" value="INNER MEMBRANE PROTEIN, PROBABLE PERMEASE"/>
    <property type="match status" value="1"/>
</dbReference>
<dbReference type="CDD" id="cd06259">
    <property type="entry name" value="YdcF-like"/>
    <property type="match status" value="1"/>
</dbReference>
<dbReference type="InterPro" id="IPR051599">
    <property type="entry name" value="Cell_Envelope_Assoc"/>
</dbReference>
<reference evidence="3" key="2">
    <citation type="submission" date="2023-01" db="EMBL/GenBank/DDBJ databases">
        <title>Human gut microbiome strain richness.</title>
        <authorList>
            <person name="Chen-Liaw A."/>
        </authorList>
    </citation>
    <scope>NUCLEOTIDE SEQUENCE</scope>
    <source>
        <strain evidence="3">1001217st2_G6_1001217B_191108</strain>
    </source>
</reference>
<feature type="transmembrane region" description="Helical" evidence="1">
    <location>
        <begin position="6"/>
        <end position="22"/>
    </location>
</feature>
<dbReference type="PANTHER" id="PTHR30336:SF20">
    <property type="entry name" value="DUF218 DOMAIN-CONTAINING PROTEIN"/>
    <property type="match status" value="1"/>
</dbReference>
<protein>
    <submittedName>
        <fullName evidence="4">YdcF family protein</fullName>
    </submittedName>
</protein>
<dbReference type="Proteomes" id="UP000261032">
    <property type="component" value="Unassembled WGS sequence"/>
</dbReference>
<evidence type="ECO:0000256" key="1">
    <source>
        <dbReference type="SAM" id="Phobius"/>
    </source>
</evidence>
<dbReference type="InterPro" id="IPR014729">
    <property type="entry name" value="Rossmann-like_a/b/a_fold"/>
</dbReference>
<keyword evidence="1" id="KW-0812">Transmembrane</keyword>
<dbReference type="EMBL" id="JAQLKE010000015">
    <property type="protein sequence ID" value="MDB7084209.1"/>
    <property type="molecule type" value="Genomic_DNA"/>
</dbReference>
<sequence>MVKRVIIGFGILNLLAFLLVFKKPYKKQRYKKYDCAIICGYPANIDGEPSTIMKSRVEMGVTLYKKDKIKFLILSGGAVKNEYQEAKIMASYAISLGVKKEDILIEGQSRSTYHNLMYSRDIMQINGLKNALVVTNSWHLRKADHYARKFKLDYAMVSASAPKSYCWIKVVVLHLGTNIKMYYNLFKGYY</sequence>
<reference evidence="4 5" key="1">
    <citation type="submission" date="2018-08" db="EMBL/GenBank/DDBJ databases">
        <title>A genome reference for cultivated species of the human gut microbiota.</title>
        <authorList>
            <person name="Zou Y."/>
            <person name="Xue W."/>
            <person name="Luo G."/>
        </authorList>
    </citation>
    <scope>NUCLEOTIDE SEQUENCE [LARGE SCALE GENOMIC DNA]</scope>
    <source>
        <strain evidence="4 5">OM06-4</strain>
    </source>
</reference>
<dbReference type="RefSeq" id="WP_003538461.1">
    <property type="nucleotide sequence ID" value="NZ_AP031443.1"/>
</dbReference>
<feature type="domain" description="DUF218" evidence="2">
    <location>
        <begin position="45"/>
        <end position="158"/>
    </location>
</feature>
<dbReference type="Gene3D" id="3.40.50.620">
    <property type="entry name" value="HUPs"/>
    <property type="match status" value="1"/>
</dbReference>
<dbReference type="Pfam" id="PF02698">
    <property type="entry name" value="DUF218"/>
    <property type="match status" value="1"/>
</dbReference>
<dbReference type="GeneID" id="64196665"/>
<dbReference type="AlphaFoldDB" id="A0A3E3AHJ3"/>
<comment type="caution">
    <text evidence="4">The sequence shown here is derived from an EMBL/GenBank/DDBJ whole genome shotgun (WGS) entry which is preliminary data.</text>
</comment>
<gene>
    <name evidence="4" type="ORF">DXB93_01605</name>
    <name evidence="3" type="ORF">PM738_10380</name>
</gene>
<keyword evidence="1" id="KW-1133">Transmembrane helix</keyword>
<keyword evidence="1" id="KW-0472">Membrane</keyword>
<dbReference type="InterPro" id="IPR003848">
    <property type="entry name" value="DUF218"/>
</dbReference>
<dbReference type="EMBL" id="QUSL01000001">
    <property type="protein sequence ID" value="RGD87377.1"/>
    <property type="molecule type" value="Genomic_DNA"/>
</dbReference>
<dbReference type="Proteomes" id="UP001211987">
    <property type="component" value="Unassembled WGS sequence"/>
</dbReference>
<dbReference type="GO" id="GO:0005886">
    <property type="term" value="C:plasma membrane"/>
    <property type="evidence" value="ECO:0007669"/>
    <property type="project" value="TreeGrafter"/>
</dbReference>
<evidence type="ECO:0000313" key="5">
    <source>
        <dbReference type="Proteomes" id="UP000261032"/>
    </source>
</evidence>
<name>A0A3E3AHJ3_9FIRM</name>
<evidence type="ECO:0000313" key="3">
    <source>
        <dbReference type="EMBL" id="MDB7084209.1"/>
    </source>
</evidence>
<evidence type="ECO:0000313" key="4">
    <source>
        <dbReference type="EMBL" id="RGD87377.1"/>
    </source>
</evidence>
<evidence type="ECO:0000259" key="2">
    <source>
        <dbReference type="Pfam" id="PF02698"/>
    </source>
</evidence>
<proteinExistence type="predicted"/>
<accession>A0A3E3AHJ3</accession>
<organism evidence="4 5">
    <name type="scientific">Thomasclavelia ramosa</name>
    <dbReference type="NCBI Taxonomy" id="1547"/>
    <lineage>
        <taxon>Bacteria</taxon>
        <taxon>Bacillati</taxon>
        <taxon>Bacillota</taxon>
        <taxon>Erysipelotrichia</taxon>
        <taxon>Erysipelotrichales</taxon>
        <taxon>Coprobacillaceae</taxon>
        <taxon>Thomasclavelia</taxon>
    </lineage>
</organism>